<dbReference type="GO" id="GO:0005634">
    <property type="term" value="C:nucleus"/>
    <property type="evidence" value="ECO:0007669"/>
    <property type="project" value="UniProtKB-SubCell"/>
</dbReference>
<dbReference type="PROSITE" id="PS50048">
    <property type="entry name" value="ZN2_CY6_FUNGAL_2"/>
    <property type="match status" value="1"/>
</dbReference>
<feature type="region of interest" description="Disordered" evidence="2">
    <location>
        <begin position="42"/>
        <end position="114"/>
    </location>
</feature>
<sequence>MQPQAYRGRVRTGCLTCRSRKVRCDEGRPACRNCTRLDRRCDFPAPRHPRRSAPEVASSSRSPEVAPAADRPRLPVHRRHGQSQTNEPSPSSETLGATPRLAVSPDGPFSYPDNAIKDVTARLERALERHHTGAAPPTRNDAADKEIEVEDEDSPGSLISRDIELTTTMDILAAAGESSQLTSFFLESVDCPGITPFDTINWAFAKQHMMELARSCPIISSGINAVATLYKAHLYGLPLSRAESLHHATRAALEEMLADLAQDFGLCLVVVLLLCLFDLVNPGDGLASFQEPSKLLIDRLGRWSRDKERHSDLSSRIIIWLKVMQTITSRGGGLGFLPESVCALFPSYAAPLSGLRPPAGQQPDLSVHLLDVLCTPVSDFYFRLQEISGDIARLTHYHRSRTTGSDQAEVACSMAGIKARLRELWETRPTTLQQTREDLRAQLAPALADAVITLSAICHAAYHVEFVEIDRVLGDPLEKWTDSRESLRAIRDTIDSACLDPQTMHERAPNPGFLRPLFLYAIECMDSDEGQWAVERLGQVRDPVYRGKFFSAFAKELSDAQIRKERRVTSKYFSIWFFGCPPPYL</sequence>
<dbReference type="PROSITE" id="PS00463">
    <property type="entry name" value="ZN2_CY6_FUNGAL_1"/>
    <property type="match status" value="1"/>
</dbReference>
<name>A0A9P8VHW0_9PEZI</name>
<dbReference type="InterPro" id="IPR001138">
    <property type="entry name" value="Zn2Cys6_DnaBD"/>
</dbReference>
<feature type="domain" description="Zn(2)-C6 fungal-type" evidence="3">
    <location>
        <begin position="13"/>
        <end position="43"/>
    </location>
</feature>
<proteinExistence type="predicted"/>
<evidence type="ECO:0000313" key="4">
    <source>
        <dbReference type="EMBL" id="KAH6692365.1"/>
    </source>
</evidence>
<dbReference type="SMART" id="SM00066">
    <property type="entry name" value="GAL4"/>
    <property type="match status" value="1"/>
</dbReference>
<dbReference type="Pfam" id="PF00172">
    <property type="entry name" value="Zn_clus"/>
    <property type="match status" value="1"/>
</dbReference>
<dbReference type="Proteomes" id="UP000770015">
    <property type="component" value="Unassembled WGS sequence"/>
</dbReference>
<evidence type="ECO:0000256" key="2">
    <source>
        <dbReference type="SAM" id="MobiDB-lite"/>
    </source>
</evidence>
<feature type="region of interest" description="Disordered" evidence="2">
    <location>
        <begin position="129"/>
        <end position="155"/>
    </location>
</feature>
<evidence type="ECO:0000256" key="1">
    <source>
        <dbReference type="ARBA" id="ARBA00023242"/>
    </source>
</evidence>
<dbReference type="Gene3D" id="4.10.240.10">
    <property type="entry name" value="Zn(2)-C6 fungal-type DNA-binding domain"/>
    <property type="match status" value="1"/>
</dbReference>
<dbReference type="PANTHER" id="PTHR37534">
    <property type="entry name" value="TRANSCRIPTIONAL ACTIVATOR PROTEIN UGA3"/>
    <property type="match status" value="1"/>
</dbReference>
<dbReference type="GO" id="GO:0000981">
    <property type="term" value="F:DNA-binding transcription factor activity, RNA polymerase II-specific"/>
    <property type="evidence" value="ECO:0007669"/>
    <property type="project" value="InterPro"/>
</dbReference>
<accession>A0A9P8VHW0</accession>
<dbReference type="SUPFAM" id="SSF57701">
    <property type="entry name" value="Zn2/Cys6 DNA-binding domain"/>
    <property type="match status" value="1"/>
</dbReference>
<dbReference type="GO" id="GO:0008270">
    <property type="term" value="F:zinc ion binding"/>
    <property type="evidence" value="ECO:0007669"/>
    <property type="project" value="InterPro"/>
</dbReference>
<dbReference type="AlphaFoldDB" id="A0A9P8VHW0"/>
<evidence type="ECO:0000313" key="5">
    <source>
        <dbReference type="Proteomes" id="UP000770015"/>
    </source>
</evidence>
<dbReference type="EMBL" id="JAGSXJ010000004">
    <property type="protein sequence ID" value="KAH6692365.1"/>
    <property type="molecule type" value="Genomic_DNA"/>
</dbReference>
<keyword evidence="1" id="KW-0539">Nucleus</keyword>
<dbReference type="InterPro" id="IPR036864">
    <property type="entry name" value="Zn2-C6_fun-type_DNA-bd_sf"/>
</dbReference>
<gene>
    <name evidence="4" type="ORF">F5X68DRAFT_200758</name>
</gene>
<keyword evidence="5" id="KW-1185">Reference proteome</keyword>
<dbReference type="OrthoDB" id="648861at2759"/>
<protein>
    <recommendedName>
        <fullName evidence="3">Zn(2)-C6 fungal-type domain-containing protein</fullName>
    </recommendedName>
</protein>
<dbReference type="PANTHER" id="PTHR37534:SF46">
    <property type="entry name" value="ZN(II)2CYS6 TRANSCRIPTION FACTOR (EUROFUNG)"/>
    <property type="match status" value="1"/>
</dbReference>
<evidence type="ECO:0000259" key="3">
    <source>
        <dbReference type="PROSITE" id="PS50048"/>
    </source>
</evidence>
<comment type="caution">
    <text evidence="4">The sequence shown here is derived from an EMBL/GenBank/DDBJ whole genome shotgun (WGS) entry which is preliminary data.</text>
</comment>
<dbReference type="CDD" id="cd00067">
    <property type="entry name" value="GAL4"/>
    <property type="match status" value="1"/>
</dbReference>
<organism evidence="4 5">
    <name type="scientific">Plectosphaerella plurivora</name>
    <dbReference type="NCBI Taxonomy" id="936078"/>
    <lineage>
        <taxon>Eukaryota</taxon>
        <taxon>Fungi</taxon>
        <taxon>Dikarya</taxon>
        <taxon>Ascomycota</taxon>
        <taxon>Pezizomycotina</taxon>
        <taxon>Sordariomycetes</taxon>
        <taxon>Hypocreomycetidae</taxon>
        <taxon>Glomerellales</taxon>
        <taxon>Plectosphaerellaceae</taxon>
        <taxon>Plectosphaerella</taxon>
    </lineage>
</organism>
<reference evidence="4" key="1">
    <citation type="journal article" date="2021" name="Nat. Commun.">
        <title>Genetic determinants of endophytism in the Arabidopsis root mycobiome.</title>
        <authorList>
            <person name="Mesny F."/>
            <person name="Miyauchi S."/>
            <person name="Thiergart T."/>
            <person name="Pickel B."/>
            <person name="Atanasova L."/>
            <person name="Karlsson M."/>
            <person name="Huettel B."/>
            <person name="Barry K.W."/>
            <person name="Haridas S."/>
            <person name="Chen C."/>
            <person name="Bauer D."/>
            <person name="Andreopoulos W."/>
            <person name="Pangilinan J."/>
            <person name="LaButti K."/>
            <person name="Riley R."/>
            <person name="Lipzen A."/>
            <person name="Clum A."/>
            <person name="Drula E."/>
            <person name="Henrissat B."/>
            <person name="Kohler A."/>
            <person name="Grigoriev I.V."/>
            <person name="Martin F.M."/>
            <person name="Hacquard S."/>
        </authorList>
    </citation>
    <scope>NUCLEOTIDE SEQUENCE</scope>
    <source>
        <strain evidence="4">MPI-SDFR-AT-0117</strain>
    </source>
</reference>
<feature type="compositionally biased region" description="Polar residues" evidence="2">
    <location>
        <begin position="82"/>
        <end position="95"/>
    </location>
</feature>